<dbReference type="HOGENOM" id="CLU_3279386_0_0_1"/>
<dbReference type="Proteomes" id="UP000008177">
    <property type="component" value="Unplaced contigs"/>
</dbReference>
<accession>G2YME5</accession>
<evidence type="ECO:0000313" key="3">
    <source>
        <dbReference type="Proteomes" id="UP000008177"/>
    </source>
</evidence>
<dbReference type="AlphaFoldDB" id="G2YME5"/>
<protein>
    <submittedName>
        <fullName evidence="2">Uncharacterized protein</fullName>
    </submittedName>
</protein>
<proteinExistence type="predicted"/>
<evidence type="ECO:0000256" key="1">
    <source>
        <dbReference type="SAM" id="MobiDB-lite"/>
    </source>
</evidence>
<gene>
    <name evidence="2" type="ORF">BofuT4_uP002400.1</name>
</gene>
<dbReference type="InParanoid" id="G2YME5"/>
<organism evidence="2 3">
    <name type="scientific">Botryotinia fuckeliana (strain T4)</name>
    <name type="common">Noble rot fungus</name>
    <name type="synonym">Botrytis cinerea</name>
    <dbReference type="NCBI Taxonomy" id="999810"/>
    <lineage>
        <taxon>Eukaryota</taxon>
        <taxon>Fungi</taxon>
        <taxon>Dikarya</taxon>
        <taxon>Ascomycota</taxon>
        <taxon>Pezizomycotina</taxon>
        <taxon>Leotiomycetes</taxon>
        <taxon>Helotiales</taxon>
        <taxon>Sclerotiniaceae</taxon>
        <taxon>Botrytis</taxon>
    </lineage>
</organism>
<reference evidence="3" key="1">
    <citation type="journal article" date="2011" name="PLoS Genet.">
        <title>Genomic analysis of the necrotrophic fungal pathogens Sclerotinia sclerotiorum and Botrytis cinerea.</title>
        <authorList>
            <person name="Amselem J."/>
            <person name="Cuomo C.A."/>
            <person name="van Kan J.A."/>
            <person name="Viaud M."/>
            <person name="Benito E.P."/>
            <person name="Couloux A."/>
            <person name="Coutinho P.M."/>
            <person name="de Vries R.P."/>
            <person name="Dyer P.S."/>
            <person name="Fillinger S."/>
            <person name="Fournier E."/>
            <person name="Gout L."/>
            <person name="Hahn M."/>
            <person name="Kohn L."/>
            <person name="Lapalu N."/>
            <person name="Plummer K.M."/>
            <person name="Pradier J.M."/>
            <person name="Quevillon E."/>
            <person name="Sharon A."/>
            <person name="Simon A."/>
            <person name="ten Have A."/>
            <person name="Tudzynski B."/>
            <person name="Tudzynski P."/>
            <person name="Wincker P."/>
            <person name="Andrew M."/>
            <person name="Anthouard V."/>
            <person name="Beever R.E."/>
            <person name="Beffa R."/>
            <person name="Benoit I."/>
            <person name="Bouzid O."/>
            <person name="Brault B."/>
            <person name="Chen Z."/>
            <person name="Choquer M."/>
            <person name="Collemare J."/>
            <person name="Cotton P."/>
            <person name="Danchin E.G."/>
            <person name="Da Silva C."/>
            <person name="Gautier A."/>
            <person name="Giraud C."/>
            <person name="Giraud T."/>
            <person name="Gonzalez C."/>
            <person name="Grossetete S."/>
            <person name="Guldener U."/>
            <person name="Henrissat B."/>
            <person name="Howlett B.J."/>
            <person name="Kodira C."/>
            <person name="Kretschmer M."/>
            <person name="Lappartient A."/>
            <person name="Leroch M."/>
            <person name="Levis C."/>
            <person name="Mauceli E."/>
            <person name="Neuveglise C."/>
            <person name="Oeser B."/>
            <person name="Pearson M."/>
            <person name="Poulain J."/>
            <person name="Poussereau N."/>
            <person name="Quesneville H."/>
            <person name="Rascle C."/>
            <person name="Schumacher J."/>
            <person name="Segurens B."/>
            <person name="Sexton A."/>
            <person name="Silva E."/>
            <person name="Sirven C."/>
            <person name="Soanes D.M."/>
            <person name="Talbot N.J."/>
            <person name="Templeton M."/>
            <person name="Yandava C."/>
            <person name="Yarden O."/>
            <person name="Zeng Q."/>
            <person name="Rollins J.A."/>
            <person name="Lebrun M.H."/>
            <person name="Dickman M."/>
        </authorList>
    </citation>
    <scope>NUCLEOTIDE SEQUENCE [LARGE SCALE GENOMIC DNA]</scope>
    <source>
        <strain evidence="3">T4</strain>
    </source>
</reference>
<feature type="region of interest" description="Disordered" evidence="1">
    <location>
        <begin position="1"/>
        <end position="41"/>
    </location>
</feature>
<evidence type="ECO:0000313" key="2">
    <source>
        <dbReference type="EMBL" id="CCD52793.1"/>
    </source>
</evidence>
<name>G2YME5_BOTF4</name>
<sequence>MNTKTKIKPRGRTAAPLLFKASRYDGPRRTSPLRRQGEEMD</sequence>
<dbReference type="EMBL" id="FQ790344">
    <property type="protein sequence ID" value="CCD52793.1"/>
    <property type="molecule type" value="Genomic_DNA"/>
</dbReference>
<feature type="compositionally biased region" description="Basic residues" evidence="1">
    <location>
        <begin position="1"/>
        <end position="11"/>
    </location>
</feature>